<name>A0A4Q7NRR2_9ACTN</name>
<dbReference type="GO" id="GO:0006355">
    <property type="term" value="P:regulation of DNA-templated transcription"/>
    <property type="evidence" value="ECO:0007669"/>
    <property type="project" value="InterPro"/>
</dbReference>
<evidence type="ECO:0000256" key="3">
    <source>
        <dbReference type="PROSITE-ProRule" id="PRU01091"/>
    </source>
</evidence>
<dbReference type="OrthoDB" id="3229809at2"/>
<keyword evidence="7" id="KW-1185">Reference proteome</keyword>
<dbReference type="GO" id="GO:0032993">
    <property type="term" value="C:protein-DNA complex"/>
    <property type="evidence" value="ECO:0007669"/>
    <property type="project" value="TreeGrafter"/>
</dbReference>
<feature type="domain" description="Response regulatory" evidence="4">
    <location>
        <begin position="2"/>
        <end position="122"/>
    </location>
</feature>
<dbReference type="Gene3D" id="3.40.50.2300">
    <property type="match status" value="1"/>
</dbReference>
<comment type="caution">
    <text evidence="6">The sequence shown here is derived from an EMBL/GenBank/DDBJ whole genome shotgun (WGS) entry which is preliminary data.</text>
</comment>
<dbReference type="Pfam" id="PF00486">
    <property type="entry name" value="Trans_reg_C"/>
    <property type="match status" value="1"/>
</dbReference>
<dbReference type="PROSITE" id="PS50110">
    <property type="entry name" value="RESPONSE_REGULATORY"/>
    <property type="match status" value="1"/>
</dbReference>
<proteinExistence type="predicted"/>
<evidence type="ECO:0000256" key="1">
    <source>
        <dbReference type="ARBA" id="ARBA00023125"/>
    </source>
</evidence>
<dbReference type="AlphaFoldDB" id="A0A4Q7NRR2"/>
<dbReference type="PROSITE" id="PS51755">
    <property type="entry name" value="OMPR_PHOB"/>
    <property type="match status" value="1"/>
</dbReference>
<sequence length="231" mass="25257">MRVLVVEDEEDLADALRFGLQSGGFAVDVALTCAEAGERLALNAYDVVVLDLNLPDGDGVDVLRGIRSGELEVAGGADTRVLLLTARSSLDHRVRGLDAGADDYLVKPFAFQELQARLRALLRREVSGGDVVLRAGPVTLDTARRAAQRDGRDLRLTNKELGVLEYLVRHPGHVVSSEELLEHVWDENADPFTQTVRVTVGTLRRKLTLDDEPQLLETVVGQGYRLLVDAP</sequence>
<evidence type="ECO:0000256" key="2">
    <source>
        <dbReference type="PROSITE-ProRule" id="PRU00169"/>
    </source>
</evidence>
<dbReference type="SMART" id="SM00448">
    <property type="entry name" value="REC"/>
    <property type="match status" value="1"/>
</dbReference>
<dbReference type="Proteomes" id="UP000293638">
    <property type="component" value="Unassembled WGS sequence"/>
</dbReference>
<dbReference type="InterPro" id="IPR011006">
    <property type="entry name" value="CheY-like_superfamily"/>
</dbReference>
<dbReference type="CDD" id="cd17624">
    <property type="entry name" value="REC_OmpR_PmrA-like"/>
    <property type="match status" value="1"/>
</dbReference>
<dbReference type="PANTHER" id="PTHR48111">
    <property type="entry name" value="REGULATOR OF RPOS"/>
    <property type="match status" value="1"/>
</dbReference>
<feature type="modified residue" description="4-aspartylphosphate" evidence="2">
    <location>
        <position position="51"/>
    </location>
</feature>
<feature type="domain" description="OmpR/PhoB-type" evidence="5">
    <location>
        <begin position="130"/>
        <end position="228"/>
    </location>
</feature>
<dbReference type="RefSeq" id="WP_130492247.1">
    <property type="nucleotide sequence ID" value="NZ_SGXD01000002.1"/>
</dbReference>
<dbReference type="PANTHER" id="PTHR48111:SF36">
    <property type="entry name" value="TRANSCRIPTIONAL REGULATORY PROTEIN CUTR"/>
    <property type="match status" value="1"/>
</dbReference>
<evidence type="ECO:0000259" key="4">
    <source>
        <dbReference type="PROSITE" id="PS50110"/>
    </source>
</evidence>
<dbReference type="EMBL" id="SGXD01000002">
    <property type="protein sequence ID" value="RZS89675.1"/>
    <property type="molecule type" value="Genomic_DNA"/>
</dbReference>
<dbReference type="GO" id="GO:0000976">
    <property type="term" value="F:transcription cis-regulatory region binding"/>
    <property type="evidence" value="ECO:0007669"/>
    <property type="project" value="TreeGrafter"/>
</dbReference>
<dbReference type="Pfam" id="PF00072">
    <property type="entry name" value="Response_reg"/>
    <property type="match status" value="1"/>
</dbReference>
<protein>
    <submittedName>
        <fullName evidence="6">DNA-binding response OmpR family regulator</fullName>
    </submittedName>
</protein>
<dbReference type="CDD" id="cd00383">
    <property type="entry name" value="trans_reg_C"/>
    <property type="match status" value="1"/>
</dbReference>
<gene>
    <name evidence="6" type="ORF">EV189_1446</name>
</gene>
<dbReference type="SMART" id="SM00862">
    <property type="entry name" value="Trans_reg_C"/>
    <property type="match status" value="1"/>
</dbReference>
<organism evidence="6 7">
    <name type="scientific">Motilibacter rhizosphaerae</name>
    <dbReference type="NCBI Taxonomy" id="598652"/>
    <lineage>
        <taxon>Bacteria</taxon>
        <taxon>Bacillati</taxon>
        <taxon>Actinomycetota</taxon>
        <taxon>Actinomycetes</taxon>
        <taxon>Motilibacterales</taxon>
        <taxon>Motilibacteraceae</taxon>
        <taxon>Motilibacter</taxon>
    </lineage>
</organism>
<reference evidence="6 7" key="1">
    <citation type="submission" date="2019-02" db="EMBL/GenBank/DDBJ databases">
        <title>Genomic Encyclopedia of Type Strains, Phase IV (KMG-IV): sequencing the most valuable type-strain genomes for metagenomic binning, comparative biology and taxonomic classification.</title>
        <authorList>
            <person name="Goeker M."/>
        </authorList>
    </citation>
    <scope>NUCLEOTIDE SEQUENCE [LARGE SCALE GENOMIC DNA]</scope>
    <source>
        <strain evidence="6 7">DSM 45622</strain>
    </source>
</reference>
<dbReference type="InterPro" id="IPR036388">
    <property type="entry name" value="WH-like_DNA-bd_sf"/>
</dbReference>
<dbReference type="Gene3D" id="1.10.10.10">
    <property type="entry name" value="Winged helix-like DNA-binding domain superfamily/Winged helix DNA-binding domain"/>
    <property type="match status" value="1"/>
</dbReference>
<dbReference type="InterPro" id="IPR001867">
    <property type="entry name" value="OmpR/PhoB-type_DNA-bd"/>
</dbReference>
<keyword evidence="1 3" id="KW-0238">DNA-binding</keyword>
<feature type="DNA-binding region" description="OmpR/PhoB-type" evidence="3">
    <location>
        <begin position="130"/>
        <end position="228"/>
    </location>
</feature>
<evidence type="ECO:0000259" key="5">
    <source>
        <dbReference type="PROSITE" id="PS51755"/>
    </source>
</evidence>
<dbReference type="InterPro" id="IPR001789">
    <property type="entry name" value="Sig_transdc_resp-reg_receiver"/>
</dbReference>
<accession>A0A4Q7NRR2</accession>
<dbReference type="SUPFAM" id="SSF52172">
    <property type="entry name" value="CheY-like"/>
    <property type="match status" value="1"/>
</dbReference>
<evidence type="ECO:0000313" key="6">
    <source>
        <dbReference type="EMBL" id="RZS89675.1"/>
    </source>
</evidence>
<dbReference type="Gene3D" id="6.10.250.690">
    <property type="match status" value="1"/>
</dbReference>
<dbReference type="GO" id="GO:0000156">
    <property type="term" value="F:phosphorelay response regulator activity"/>
    <property type="evidence" value="ECO:0007669"/>
    <property type="project" value="TreeGrafter"/>
</dbReference>
<evidence type="ECO:0000313" key="7">
    <source>
        <dbReference type="Proteomes" id="UP000293638"/>
    </source>
</evidence>
<keyword evidence="2" id="KW-0597">Phosphoprotein</keyword>
<dbReference type="GO" id="GO:0005829">
    <property type="term" value="C:cytosol"/>
    <property type="evidence" value="ECO:0007669"/>
    <property type="project" value="TreeGrafter"/>
</dbReference>
<dbReference type="InterPro" id="IPR039420">
    <property type="entry name" value="WalR-like"/>
</dbReference>